<protein>
    <submittedName>
        <fullName evidence="2">Uncharacterized protein</fullName>
    </submittedName>
</protein>
<dbReference type="GeneID" id="64572036"/>
<feature type="compositionally biased region" description="Polar residues" evidence="1">
    <location>
        <begin position="54"/>
        <end position="63"/>
    </location>
</feature>
<organism evidence="2 3">
    <name type="scientific">Dekkera bruxellensis</name>
    <name type="common">Brettanomyces custersii</name>
    <dbReference type="NCBI Taxonomy" id="5007"/>
    <lineage>
        <taxon>Eukaryota</taxon>
        <taxon>Fungi</taxon>
        <taxon>Dikarya</taxon>
        <taxon>Ascomycota</taxon>
        <taxon>Saccharomycotina</taxon>
        <taxon>Pichiomycetes</taxon>
        <taxon>Pichiales</taxon>
        <taxon>Pichiaceae</taxon>
        <taxon>Brettanomyces</taxon>
    </lineage>
</organism>
<evidence type="ECO:0000313" key="2">
    <source>
        <dbReference type="EMBL" id="QOU18384.1"/>
    </source>
</evidence>
<dbReference type="OrthoDB" id="185373at2759"/>
<reference evidence="2" key="1">
    <citation type="submission" date="2020-10" db="EMBL/GenBank/DDBJ databases">
        <authorList>
            <person name="Palmer J.M."/>
        </authorList>
    </citation>
    <scope>NUCLEOTIDE SEQUENCE</scope>
    <source>
        <strain evidence="2">UCD 2041</strain>
    </source>
</reference>
<evidence type="ECO:0000256" key="1">
    <source>
        <dbReference type="SAM" id="MobiDB-lite"/>
    </source>
</evidence>
<dbReference type="EMBL" id="CP063131">
    <property type="protein sequence ID" value="QOU18384.1"/>
    <property type="molecule type" value="Genomic_DNA"/>
</dbReference>
<proteinExistence type="predicted"/>
<gene>
    <name evidence="2" type="ORF">BRETT_000110</name>
</gene>
<name>A0A871R1E0_DEKBR</name>
<dbReference type="KEGG" id="bbrx:BRETT_000110"/>
<reference evidence="2" key="2">
    <citation type="journal article" name="BMC Genomics">
        <title>New genome assemblies reveal patterns of domestication and adaptation across Brettanomyces (Dekkera) species.</title>
        <authorList>
            <person name="Roach M.J."/>
            <person name="Borneman A.R."/>
        </authorList>
    </citation>
    <scope>NUCLEOTIDE SEQUENCE</scope>
    <source>
        <strain evidence="2">UCD 2041</strain>
    </source>
</reference>
<dbReference type="Proteomes" id="UP000663131">
    <property type="component" value="Chromosome 3"/>
</dbReference>
<dbReference type="AlphaFoldDB" id="A0A871R1E0"/>
<dbReference type="RefSeq" id="XP_041134878.1">
    <property type="nucleotide sequence ID" value="XM_041278683.1"/>
</dbReference>
<feature type="region of interest" description="Disordered" evidence="1">
    <location>
        <begin position="52"/>
        <end position="80"/>
    </location>
</feature>
<sequence length="626" mass="72441">MSACVVTRNYAKLLNRNTTNSPGKKGKLKDDNDLEFFRRFLKESKTGSKVLNEKNINIENTPTEADLQENGNSSEENPKSSSKRLDWYIALQNGIKESNIDKISDIRAQLYVFTMEPKVKELSSDFMSSLSPFLENFGSQVLADTLQKDPQYSIIYQKNPNMAYLLAAASYLEGLETAQVIDSRMAIKREAIPDELLYEEFHDELHNYEREKRKFKQASISSVVKAFLSLPESPFLYLPSYDLEIFLHFLVESEEEVDPEILATLYSNLMECGIPMTPDESIQFLWAKLKLLRTFDISAYEILRMGPRPPDDRRLCEQYNLFLECALNYGDFNLFSRIMKDMDDEDLQPNRKTFRLFSEYFTATRDLTNFLNLWKLRVENYQLILTAEDFTSLITGLLKMDDTEAVSFAGDVFFYLDLIRKTYRNVYKDDIKSQHLVGALEMDNSRILPGNILMDIYDLCVSEQEIIMIYPHISQEIYDSLIESCDTISQLQEWILKMDQEHISQTAKSFSLIIEKLHEKRQILKFEVFKKIIFDLLSNGDTALHMILISKNLRLFTEMCEMYVRSGDLKSESSLSSFETVKTLLPQLESYEQIGIANLGTGKKNMVELSAKLFKAIMNLVKPNDV</sequence>
<accession>A0A871R1E0</accession>
<evidence type="ECO:0000313" key="3">
    <source>
        <dbReference type="Proteomes" id="UP000663131"/>
    </source>
</evidence>